<dbReference type="EMBL" id="AWSJ01000233">
    <property type="protein sequence ID" value="ERI08017.1"/>
    <property type="molecule type" value="Genomic_DNA"/>
</dbReference>
<name>U1Y765_ANEAE</name>
<organism evidence="1 2">
    <name type="scientific">Aneurinibacillus aneurinilyticus ATCC 12856</name>
    <dbReference type="NCBI Taxonomy" id="649747"/>
    <lineage>
        <taxon>Bacteria</taxon>
        <taxon>Bacillati</taxon>
        <taxon>Bacillota</taxon>
        <taxon>Bacilli</taxon>
        <taxon>Bacillales</taxon>
        <taxon>Paenibacillaceae</taxon>
        <taxon>Aneurinibacillus group</taxon>
        <taxon>Aneurinibacillus</taxon>
    </lineage>
</organism>
<evidence type="ECO:0000313" key="2">
    <source>
        <dbReference type="Proteomes" id="UP000016511"/>
    </source>
</evidence>
<sequence length="45" mass="5643">MMTDKEKEKAYKGYEKFSKKHAFRKKYRDHKNAKFLTYWYSIGLF</sequence>
<gene>
    <name evidence="1" type="ORF">HMPREF0083_03903</name>
</gene>
<dbReference type="HOGENOM" id="CLU_3195452_0_0_9"/>
<proteinExistence type="predicted"/>
<reference evidence="1 2" key="1">
    <citation type="submission" date="2013-08" db="EMBL/GenBank/DDBJ databases">
        <authorList>
            <person name="Weinstock G."/>
            <person name="Sodergren E."/>
            <person name="Wylie T."/>
            <person name="Fulton L."/>
            <person name="Fulton R."/>
            <person name="Fronick C."/>
            <person name="O'Laughlin M."/>
            <person name="Godfrey J."/>
            <person name="Miner T."/>
            <person name="Herter B."/>
            <person name="Appelbaum E."/>
            <person name="Cordes M."/>
            <person name="Lek S."/>
            <person name="Wollam A."/>
            <person name="Pepin K.H."/>
            <person name="Palsikar V.B."/>
            <person name="Mitreva M."/>
            <person name="Wilson R.K."/>
        </authorList>
    </citation>
    <scope>NUCLEOTIDE SEQUENCE [LARGE SCALE GENOMIC DNA]</scope>
    <source>
        <strain evidence="1 2">ATCC 12856</strain>
    </source>
</reference>
<accession>U1Y765</accession>
<dbReference type="Proteomes" id="UP000016511">
    <property type="component" value="Unassembled WGS sequence"/>
</dbReference>
<protein>
    <submittedName>
        <fullName evidence="1">Uncharacterized protein</fullName>
    </submittedName>
</protein>
<evidence type="ECO:0000313" key="1">
    <source>
        <dbReference type="EMBL" id="ERI08017.1"/>
    </source>
</evidence>
<dbReference type="AlphaFoldDB" id="U1Y765"/>
<comment type="caution">
    <text evidence="1">The sequence shown here is derived from an EMBL/GenBank/DDBJ whole genome shotgun (WGS) entry which is preliminary data.</text>
</comment>
<keyword evidence="2" id="KW-1185">Reference proteome</keyword>
<dbReference type="PATRIC" id="fig|649747.3.peg.3548"/>